<dbReference type="Pfam" id="PF21093">
    <property type="entry name" value="Nup188_N-subdom_III"/>
    <property type="match status" value="1"/>
</dbReference>
<comment type="caution">
    <text evidence="11">The sequence shown here is derived from an EMBL/GenBank/DDBJ whole genome shotgun (WGS) entry which is preliminary data.</text>
</comment>
<evidence type="ECO:0000256" key="2">
    <source>
        <dbReference type="ARBA" id="ARBA00022448"/>
    </source>
</evidence>
<evidence type="ECO:0000256" key="3">
    <source>
        <dbReference type="ARBA" id="ARBA00022816"/>
    </source>
</evidence>
<keyword evidence="6" id="KW-0906">Nuclear pore complex</keyword>
<gene>
    <name evidence="11" type="ORF">BDN70DRAFT_997116</name>
</gene>
<dbReference type="Gene3D" id="1.25.10.70">
    <property type="match status" value="1"/>
</dbReference>
<dbReference type="PANTHER" id="PTHR31431">
    <property type="entry name" value="NUCLEOPORIN NUP188 HOMOLOG"/>
    <property type="match status" value="1"/>
</dbReference>
<evidence type="ECO:0000313" key="12">
    <source>
        <dbReference type="Proteomes" id="UP000807469"/>
    </source>
</evidence>
<keyword evidence="5" id="KW-0811">Translocation</keyword>
<keyword evidence="4" id="KW-0653">Protein transport</keyword>
<feature type="domain" description="Nuclear pore protein Nup188 C-terminal" evidence="9">
    <location>
        <begin position="1486"/>
        <end position="1650"/>
    </location>
</feature>
<dbReference type="GO" id="GO:0006606">
    <property type="term" value="P:protein import into nucleus"/>
    <property type="evidence" value="ECO:0007669"/>
    <property type="project" value="TreeGrafter"/>
</dbReference>
<evidence type="ECO:0008006" key="13">
    <source>
        <dbReference type="Google" id="ProtNLM"/>
    </source>
</evidence>
<dbReference type="Proteomes" id="UP000807469">
    <property type="component" value="Unassembled WGS sequence"/>
</dbReference>
<dbReference type="GO" id="GO:0044611">
    <property type="term" value="C:nuclear pore inner ring"/>
    <property type="evidence" value="ECO:0007669"/>
    <property type="project" value="TreeGrafter"/>
</dbReference>
<comment type="subcellular location">
    <subcellularLocation>
        <location evidence="1">Nucleus</location>
        <location evidence="1">Nuclear pore complex</location>
    </subcellularLocation>
</comment>
<organism evidence="11 12">
    <name type="scientific">Pholiota conissans</name>
    <dbReference type="NCBI Taxonomy" id="109636"/>
    <lineage>
        <taxon>Eukaryota</taxon>
        <taxon>Fungi</taxon>
        <taxon>Dikarya</taxon>
        <taxon>Basidiomycota</taxon>
        <taxon>Agaricomycotina</taxon>
        <taxon>Agaricomycetes</taxon>
        <taxon>Agaricomycetidae</taxon>
        <taxon>Agaricales</taxon>
        <taxon>Agaricineae</taxon>
        <taxon>Strophariaceae</taxon>
        <taxon>Pholiota</taxon>
    </lineage>
</organism>
<evidence type="ECO:0000256" key="1">
    <source>
        <dbReference type="ARBA" id="ARBA00004567"/>
    </source>
</evidence>
<dbReference type="InterPro" id="IPR048883">
    <property type="entry name" value="Nup188_N-subdom_III"/>
</dbReference>
<feature type="region of interest" description="Disordered" evidence="8">
    <location>
        <begin position="1949"/>
        <end position="1982"/>
    </location>
</feature>
<dbReference type="OrthoDB" id="102511at2759"/>
<reference evidence="11" key="1">
    <citation type="submission" date="2020-11" db="EMBL/GenBank/DDBJ databases">
        <authorList>
            <consortium name="DOE Joint Genome Institute"/>
            <person name="Ahrendt S."/>
            <person name="Riley R."/>
            <person name="Andreopoulos W."/>
            <person name="Labutti K."/>
            <person name="Pangilinan J."/>
            <person name="Ruiz-Duenas F.J."/>
            <person name="Barrasa J.M."/>
            <person name="Sanchez-Garcia M."/>
            <person name="Camarero S."/>
            <person name="Miyauchi S."/>
            <person name="Serrano A."/>
            <person name="Linde D."/>
            <person name="Babiker R."/>
            <person name="Drula E."/>
            <person name="Ayuso-Fernandez I."/>
            <person name="Pacheco R."/>
            <person name="Padilla G."/>
            <person name="Ferreira P."/>
            <person name="Barriuso J."/>
            <person name="Kellner H."/>
            <person name="Castanera R."/>
            <person name="Alfaro M."/>
            <person name="Ramirez L."/>
            <person name="Pisabarro A.G."/>
            <person name="Kuo A."/>
            <person name="Tritt A."/>
            <person name="Lipzen A."/>
            <person name="He G."/>
            <person name="Yan M."/>
            <person name="Ng V."/>
            <person name="Cullen D."/>
            <person name="Martin F."/>
            <person name="Rosso M.-N."/>
            <person name="Henrissat B."/>
            <person name="Hibbett D."/>
            <person name="Martinez A.T."/>
            <person name="Grigoriev I.V."/>
        </authorList>
    </citation>
    <scope>NUCLEOTIDE SEQUENCE</scope>
    <source>
        <strain evidence="11">CIRM-BRFM 674</strain>
    </source>
</reference>
<keyword evidence="2" id="KW-0813">Transport</keyword>
<proteinExistence type="predicted"/>
<feature type="compositionally biased region" description="Basic and acidic residues" evidence="8">
    <location>
        <begin position="1956"/>
        <end position="1973"/>
    </location>
</feature>
<dbReference type="GO" id="GO:0051028">
    <property type="term" value="P:mRNA transport"/>
    <property type="evidence" value="ECO:0007669"/>
    <property type="project" value="UniProtKB-KW"/>
</dbReference>
<dbReference type="PANTHER" id="PTHR31431:SF1">
    <property type="entry name" value="NUCLEOPORIN NUP188"/>
    <property type="match status" value="1"/>
</dbReference>
<accession>A0A9P5YSL4</accession>
<evidence type="ECO:0000256" key="7">
    <source>
        <dbReference type="ARBA" id="ARBA00023242"/>
    </source>
</evidence>
<evidence type="ECO:0000313" key="11">
    <source>
        <dbReference type="EMBL" id="KAF9474343.1"/>
    </source>
</evidence>
<sequence length="2033" mass="225624">MSGDIPTRSDLIDVTYSSLHLMLSGQDGGLRAEQITDLQKRLEPRTKVLGNVVDKFGKPSSASRQVVESGTVTLADGVKIQVENADKEYVFAISDKFNIDEIQAFIILRSFLYNQGLPSMSGTESMVAELVEAIGPFFSSEYLHTFRVLLPLLRAKENSDDALYDLASKIIPEAIPDGPKFAESIIDEYLQKTKAKLPERFNVNPKAATAWAKQNLREQLVMLEVIFWTMWGYVPCSGTMVFKIFEAAYNTGFGANQNNATLLLDDESRQLQQDCAAVWILTTIEVLELETLSQDNVIELSDAPTRPDLYYAAPLRLKFIHDLVTNHTDSQYSCTYLAWAYVLSRLTAQAAQTPDIPDSYKAFFDHINSNSGRYSKDREPIHSQMAKACLDPEAGLFNLMQSLLTNSPLFVTALALKMGSSLTDSNAVAFRSVVKGLVTALVELVPVELIPDFDGFVEVWISLFGRSESISVGGICQQFWLHDWHHGIARRAIFDVARSRFPIQVRPLLRLLRAMTGAGFLDTDPLYTADADIEGPLGPERYSSDRFVFHYLAQLSTYSQVVAVNACTGAHALYERQTERYSSGGPGLTYVNLRPLRLPGGSTLPARCTGRLLSGDGGDHVVICWQHQHSGWKVILEILTDYVNRRRMDYGSGGNYHDVSFGRRTTSQVKSLRIEEVGIELNAENEEATITDALDLVRSVIHSNPEQAAVLMQSLEDGNPVVCHTMTETQPPDLVQLTTMILEEALSRSNTRAIQNIPSKLITSAMSVLSALLAIPNYSSRVWLYVRSTTTLFGSDRTPGFASHALAAERASGQYTMTLALLHLVGALFREAAVSIIPQNAKMQQLKEEVLLRAARFVHSEIWVEHMGWKYAQLGDRFEIGHRVASLFIGVLEHAPPSVTDRPFAALSQAIADLLLYKATTSTISPLFLCISSGLQVMQMLFNSRRHLDVRRLIFLLQSYLRLCRIVLVHKANSSVAGQPCLLEQAFCTRSMTPQVHDSVHTRTEPIDALAGYISERALGQLVPVEAAQLLCALLISLSTAQPPTPTIIGHFSSPEATVKRLIRIIQNPYDDLALRKAVWNFISLAVDNEPALATLFVTGKSRSPLELKGRGKEVEEKKKEIEEKKAVEDDFIPQSSSALDVARGILVTWKDLWEANPLLLACVLRFLDVVWQHGGEHKVVVDPLRDDVEFWNTVVAVACEEVGPVPTYETTENVLLDGVRRSSLHEAVQVHAYRTLVKSYAIHILTQDIGLHLKLHGSEVPLKKPPSYLKLESFLKSQDQLTELLGEAAPSSYAPDMHDKAAALLSSSFPGLTLNQLEVQDPVAERDYGDSFAFSIYLLRTRLAAYTVPLNSMTDPVDEADKLVLSINLNLSLVHAETALLEAWDALLRQVIPYLRTDATVRPNLLSIAASTSFDIAAERRSGDMMSTIHSSRLSLVLAMLEVAWFSSADKKPEVDSFMELVRNLRNIITNEAQSPSRSLLSALPTPFHRVLLQIIYFVAKQGRSMLSRPKTLNAEQRLDLSQTVETILTFVIDGLSVIFMAAHSRADIELDRDMELLVAVFEQCTRPDIDASSIHWLTRCQETDVVRSSLELFTHIDLVGLSDLPLLLSRKQPLYAPHILLFHMSLASNTAAAERIASAGILTAYSDNFISAAISSGMIDVVLPELPNQRSPAHMAYCSMVSIVAMVVGAIGKHNHYFDADIMGFVQLYGPQFNRALSWTIDDPITLPLLEEIDQVVNLFYAIAVSVPTTAKSNPVVDNMLKVFAINALKLLQQINYAITHPNHLATLYEPVTQDERVIFEKAQSQPDPTKRLFVTHLIHRLFQLSANIVGTLIPISHADTVLSRGPEEWPVNQALVAPHSKIVLGETASLGTLLELGNRTLDILRDLVQRPPGQSIIDPSSLSGSYTTALGVKEGVIIARRNLEELLLYAVTQFAMYLRKPEFEGEQTDMDADDHSMDSTRMESTKERRQPRSSLATRMRRGMTGEMVGDLQALLIKSKSVIVASDKVIGKTSVDLTQILLNFLHERIPS</sequence>
<dbReference type="GO" id="GO:0006405">
    <property type="term" value="P:RNA export from nucleus"/>
    <property type="evidence" value="ECO:0007669"/>
    <property type="project" value="TreeGrafter"/>
</dbReference>
<evidence type="ECO:0000256" key="5">
    <source>
        <dbReference type="ARBA" id="ARBA00023010"/>
    </source>
</evidence>
<evidence type="ECO:0000259" key="9">
    <source>
        <dbReference type="Pfam" id="PF18378"/>
    </source>
</evidence>
<feature type="domain" description="Nucleoporin Nup188 N-terminal subdomain III" evidence="10">
    <location>
        <begin position="684"/>
        <end position="1101"/>
    </location>
</feature>
<dbReference type="InterPro" id="IPR044840">
    <property type="entry name" value="Nup188"/>
</dbReference>
<name>A0A9P5YSL4_9AGAR</name>
<keyword evidence="12" id="KW-1185">Reference proteome</keyword>
<dbReference type="GO" id="GO:0017056">
    <property type="term" value="F:structural constituent of nuclear pore"/>
    <property type="evidence" value="ECO:0007669"/>
    <property type="project" value="InterPro"/>
</dbReference>
<dbReference type="EMBL" id="MU155384">
    <property type="protein sequence ID" value="KAF9474343.1"/>
    <property type="molecule type" value="Genomic_DNA"/>
</dbReference>
<keyword evidence="3" id="KW-0509">mRNA transport</keyword>
<dbReference type="Pfam" id="PF18378">
    <property type="entry name" value="Nup188_C"/>
    <property type="match status" value="1"/>
</dbReference>
<protein>
    <recommendedName>
        <fullName evidence="13">Nucleoporin</fullName>
    </recommendedName>
</protein>
<evidence type="ECO:0000256" key="4">
    <source>
        <dbReference type="ARBA" id="ARBA00022927"/>
    </source>
</evidence>
<dbReference type="InterPro" id="IPR041634">
    <property type="entry name" value="Nup188_C"/>
</dbReference>
<evidence type="ECO:0000256" key="8">
    <source>
        <dbReference type="SAM" id="MobiDB-lite"/>
    </source>
</evidence>
<evidence type="ECO:0000256" key="6">
    <source>
        <dbReference type="ARBA" id="ARBA00023132"/>
    </source>
</evidence>
<keyword evidence="7" id="KW-0539">Nucleus</keyword>
<evidence type="ECO:0000259" key="10">
    <source>
        <dbReference type="Pfam" id="PF21093"/>
    </source>
</evidence>